<feature type="non-terminal residue" evidence="2">
    <location>
        <position position="136"/>
    </location>
</feature>
<dbReference type="AlphaFoldDB" id="A0A085NKN7"/>
<dbReference type="Proteomes" id="UP000030758">
    <property type="component" value="Unassembled WGS sequence"/>
</dbReference>
<dbReference type="EMBL" id="KL363258">
    <property type="protein sequence ID" value="KFD50153.1"/>
    <property type="molecule type" value="Genomic_DNA"/>
</dbReference>
<organism evidence="2">
    <name type="scientific">Trichuris suis</name>
    <name type="common">pig whipworm</name>
    <dbReference type="NCBI Taxonomy" id="68888"/>
    <lineage>
        <taxon>Eukaryota</taxon>
        <taxon>Metazoa</taxon>
        <taxon>Ecdysozoa</taxon>
        <taxon>Nematoda</taxon>
        <taxon>Enoplea</taxon>
        <taxon>Dorylaimia</taxon>
        <taxon>Trichinellida</taxon>
        <taxon>Trichuridae</taxon>
        <taxon>Trichuris</taxon>
    </lineage>
</organism>
<keyword evidence="3" id="KW-1185">Reference proteome</keyword>
<evidence type="ECO:0000313" key="3">
    <source>
        <dbReference type="Proteomes" id="UP000030764"/>
    </source>
</evidence>
<name>A0A085NKN7_9BILA</name>
<dbReference type="Proteomes" id="UP000030764">
    <property type="component" value="Unassembled WGS sequence"/>
</dbReference>
<proteinExistence type="predicted"/>
<reference evidence="2 3" key="1">
    <citation type="journal article" date="2014" name="Nat. Genet.">
        <title>Genome and transcriptome of the porcine whipworm Trichuris suis.</title>
        <authorList>
            <person name="Jex A.R."/>
            <person name="Nejsum P."/>
            <person name="Schwarz E.M."/>
            <person name="Hu L."/>
            <person name="Young N.D."/>
            <person name="Hall R.S."/>
            <person name="Korhonen P.K."/>
            <person name="Liao S."/>
            <person name="Thamsborg S."/>
            <person name="Xia J."/>
            <person name="Xu P."/>
            <person name="Wang S."/>
            <person name="Scheerlinck J.P."/>
            <person name="Hofmann A."/>
            <person name="Sternberg P.W."/>
            <person name="Wang J."/>
            <person name="Gasser R.B."/>
        </authorList>
    </citation>
    <scope>NUCLEOTIDE SEQUENCE [LARGE SCALE GENOMIC DNA]</scope>
    <source>
        <strain evidence="2">DCEP-RM93F</strain>
        <strain evidence="1">DCEP-RM93M</strain>
    </source>
</reference>
<gene>
    <name evidence="1" type="ORF">M513_08992</name>
    <name evidence="2" type="ORF">M514_08992</name>
</gene>
<evidence type="ECO:0000313" key="1">
    <source>
        <dbReference type="EMBL" id="KFD50153.1"/>
    </source>
</evidence>
<sequence>MTLSEDIYKRSKGTEWQKMRMNSWPLRSMQNDEQRKNIRFTCDQSNGQVFAGKKTLKWITGSGRKQAKLLSGRCCSFVIAQKNELLLLQRCILLSGHLVYPSSQARRRQPHQCKRKWPFRKVGISANRPLPLMEKQ</sequence>
<evidence type="ECO:0000313" key="2">
    <source>
        <dbReference type="EMBL" id="KFD70033.1"/>
    </source>
</evidence>
<protein>
    <submittedName>
        <fullName evidence="2">Uncharacterized protein</fullName>
    </submittedName>
</protein>
<accession>A0A085NKN7</accession>
<dbReference type="EMBL" id="KL367491">
    <property type="protein sequence ID" value="KFD70033.1"/>
    <property type="molecule type" value="Genomic_DNA"/>
</dbReference>